<gene>
    <name evidence="8" type="primary">azoR1</name>
    <name evidence="6" type="synonym">azoR</name>
    <name evidence="8" type="ORF">AHOG_00855</name>
</gene>
<dbReference type="InterPro" id="IPR003680">
    <property type="entry name" value="Flavodoxin_fold"/>
</dbReference>
<dbReference type="Gene3D" id="3.40.50.360">
    <property type="match status" value="1"/>
</dbReference>
<dbReference type="HAMAP" id="MF_01216">
    <property type="entry name" value="Azoreductase_type1"/>
    <property type="match status" value="1"/>
</dbReference>
<dbReference type="Proteomes" id="UP000204221">
    <property type="component" value="Chromosome"/>
</dbReference>
<comment type="catalytic activity">
    <reaction evidence="5">
        <text>N,N-dimethyl-1,4-phenylenediamine + anthranilate + 2 NAD(+) = 2-(4-dimethylaminophenyl)diazenylbenzoate + 2 NADH + 2 H(+)</text>
        <dbReference type="Rhea" id="RHEA:55872"/>
        <dbReference type="ChEBI" id="CHEBI:15378"/>
        <dbReference type="ChEBI" id="CHEBI:15783"/>
        <dbReference type="ChEBI" id="CHEBI:16567"/>
        <dbReference type="ChEBI" id="CHEBI:57540"/>
        <dbReference type="ChEBI" id="CHEBI:57945"/>
        <dbReference type="ChEBI" id="CHEBI:71579"/>
        <dbReference type="EC" id="1.7.1.17"/>
    </reaction>
    <physiologicalReaction direction="right-to-left" evidence="5">
        <dbReference type="Rhea" id="RHEA:55874"/>
    </physiologicalReaction>
</comment>
<dbReference type="AlphaFoldDB" id="A0A221VWB4"/>
<feature type="binding site" evidence="6">
    <location>
        <position position="9"/>
    </location>
    <ligand>
        <name>FMN</name>
        <dbReference type="ChEBI" id="CHEBI:58210"/>
    </ligand>
</feature>
<evidence type="ECO:0000256" key="4">
    <source>
        <dbReference type="ARBA" id="ARBA00023027"/>
    </source>
</evidence>
<evidence type="ECO:0000259" key="7">
    <source>
        <dbReference type="Pfam" id="PF02525"/>
    </source>
</evidence>
<comment type="cofactor">
    <cofactor evidence="6">
        <name>FMN</name>
        <dbReference type="ChEBI" id="CHEBI:58210"/>
    </cofactor>
    <text evidence="6">Binds 1 FMN per subunit.</text>
</comment>
<dbReference type="GO" id="GO:0016652">
    <property type="term" value="F:oxidoreductase activity, acting on NAD(P)H as acceptor"/>
    <property type="evidence" value="ECO:0007669"/>
    <property type="project" value="UniProtKB-UniRule"/>
</dbReference>
<evidence type="ECO:0000256" key="5">
    <source>
        <dbReference type="ARBA" id="ARBA00048542"/>
    </source>
</evidence>
<name>A0A221VWB4_9PSEU</name>
<dbReference type="GO" id="GO:0010181">
    <property type="term" value="F:FMN binding"/>
    <property type="evidence" value="ECO:0007669"/>
    <property type="project" value="UniProtKB-UniRule"/>
</dbReference>
<evidence type="ECO:0000313" key="9">
    <source>
        <dbReference type="Proteomes" id="UP000204221"/>
    </source>
</evidence>
<keyword evidence="1 6" id="KW-0285">Flavoprotein</keyword>
<proteinExistence type="inferred from homology"/>
<organism evidence="8 9">
    <name type="scientific">Actinoalloteichus hoggarensis</name>
    <dbReference type="NCBI Taxonomy" id="1470176"/>
    <lineage>
        <taxon>Bacteria</taxon>
        <taxon>Bacillati</taxon>
        <taxon>Actinomycetota</taxon>
        <taxon>Actinomycetes</taxon>
        <taxon>Pseudonocardiales</taxon>
        <taxon>Pseudonocardiaceae</taxon>
        <taxon>Actinoalloteichus</taxon>
    </lineage>
</organism>
<evidence type="ECO:0000256" key="2">
    <source>
        <dbReference type="ARBA" id="ARBA00022643"/>
    </source>
</evidence>
<keyword evidence="3 6" id="KW-0560">Oxidoreductase</keyword>
<comment type="caution">
    <text evidence="6">Lacks conserved residue(s) required for the propagation of feature annotation.</text>
</comment>
<dbReference type="InterPro" id="IPR023048">
    <property type="entry name" value="NADH:quinone_OxRdtase_FMN_depd"/>
</dbReference>
<keyword evidence="9" id="KW-1185">Reference proteome</keyword>
<comment type="subunit">
    <text evidence="6">Homodimer.</text>
</comment>
<dbReference type="EC" id="1.6.5.-" evidence="6"/>
<dbReference type="GO" id="GO:0009055">
    <property type="term" value="F:electron transfer activity"/>
    <property type="evidence" value="ECO:0007669"/>
    <property type="project" value="UniProtKB-UniRule"/>
</dbReference>
<dbReference type="Pfam" id="PF02525">
    <property type="entry name" value="Flavodoxin_2"/>
    <property type="match status" value="1"/>
</dbReference>
<evidence type="ECO:0000256" key="1">
    <source>
        <dbReference type="ARBA" id="ARBA00022630"/>
    </source>
</evidence>
<evidence type="ECO:0000256" key="6">
    <source>
        <dbReference type="HAMAP-Rule" id="MF_01216"/>
    </source>
</evidence>
<dbReference type="PANTHER" id="PTHR43741:SF4">
    <property type="entry name" value="FMN-DEPENDENT NADH:QUINONE OXIDOREDUCTASE"/>
    <property type="match status" value="1"/>
</dbReference>
<dbReference type="RefSeq" id="WP_093944031.1">
    <property type="nucleotide sequence ID" value="NZ_CP022521.1"/>
</dbReference>
<reference evidence="8 9" key="1">
    <citation type="submission" date="2017-07" db="EMBL/GenBank/DDBJ databases">
        <title>Complete genome sequence of Actinoalloteichus hoggarensis DSM 45943, type strain of Actinoalloteichus hoggarensis.</title>
        <authorList>
            <person name="Ruckert C."/>
            <person name="Nouioui I."/>
            <person name="Willmese J."/>
            <person name="van Wezel G."/>
            <person name="Klenk H.-P."/>
            <person name="Kalinowski J."/>
            <person name="Zotchev S.B."/>
        </authorList>
    </citation>
    <scope>NUCLEOTIDE SEQUENCE [LARGE SCALE GENOMIC DNA]</scope>
    <source>
        <strain evidence="8 9">DSM 45943</strain>
    </source>
</reference>
<dbReference type="PANTHER" id="PTHR43741">
    <property type="entry name" value="FMN-DEPENDENT NADH-AZOREDUCTASE 1"/>
    <property type="match status" value="1"/>
</dbReference>
<dbReference type="InterPro" id="IPR050104">
    <property type="entry name" value="FMN-dep_NADH:Q_OxRdtase_AzoR1"/>
</dbReference>
<dbReference type="EC" id="1.7.1.17" evidence="6"/>
<comment type="function">
    <text evidence="6">Quinone reductase that provides resistance to thiol-specific stress caused by electrophilic quinones.</text>
</comment>
<dbReference type="OrthoDB" id="9805013at2"/>
<evidence type="ECO:0000256" key="3">
    <source>
        <dbReference type="ARBA" id="ARBA00023002"/>
    </source>
</evidence>
<keyword evidence="4 6" id="KW-0520">NAD</keyword>
<keyword evidence="2 6" id="KW-0288">FMN</keyword>
<dbReference type="InterPro" id="IPR029039">
    <property type="entry name" value="Flavoprotein-like_sf"/>
</dbReference>
<comment type="function">
    <text evidence="6">Also exhibits azoreductase activity. Catalyzes the reductive cleavage of the azo bond in aromatic azo compounds to the corresponding amines.</text>
</comment>
<dbReference type="EMBL" id="CP022521">
    <property type="protein sequence ID" value="ASO17840.1"/>
    <property type="molecule type" value="Genomic_DNA"/>
</dbReference>
<comment type="similarity">
    <text evidence="6">Belongs to the azoreductase type 1 family.</text>
</comment>
<dbReference type="SUPFAM" id="SSF52218">
    <property type="entry name" value="Flavoproteins"/>
    <property type="match status" value="1"/>
</dbReference>
<feature type="domain" description="Flavodoxin-like fold" evidence="7">
    <location>
        <begin position="1"/>
        <end position="170"/>
    </location>
</feature>
<evidence type="ECO:0000313" key="8">
    <source>
        <dbReference type="EMBL" id="ASO17840.1"/>
    </source>
</evidence>
<sequence>MSLFRLDASINPAHSVTREIADVAQNAWQDTRPGAPVVRRDLGADPIPSGAWAAATLSGFVPVDEQDADQRAAQALAATLAAELVAAEAYLFAVPLYNYGVSQHFKTWVDLVLADPTFAAGGPRDAIAGRPAVLVTARGGGYGPGTPKEGWDHATPWMVRILADVLGLDVQVSAAELTLAELTPGMESLVDTARQSRDDARESARTQGRSLAERVVGASV</sequence>
<dbReference type="GO" id="GO:0016655">
    <property type="term" value="F:oxidoreductase activity, acting on NAD(P)H, quinone or similar compound as acceptor"/>
    <property type="evidence" value="ECO:0007669"/>
    <property type="project" value="InterPro"/>
</dbReference>
<comment type="catalytic activity">
    <reaction evidence="6">
        <text>2 a quinone + NADH + H(+) = 2 a 1,4-benzosemiquinone + NAD(+)</text>
        <dbReference type="Rhea" id="RHEA:65952"/>
        <dbReference type="ChEBI" id="CHEBI:15378"/>
        <dbReference type="ChEBI" id="CHEBI:57540"/>
        <dbReference type="ChEBI" id="CHEBI:57945"/>
        <dbReference type="ChEBI" id="CHEBI:132124"/>
        <dbReference type="ChEBI" id="CHEBI:134225"/>
    </reaction>
</comment>
<dbReference type="KEGG" id="ahg:AHOG_00855"/>
<protein>
    <recommendedName>
        <fullName evidence="6">FMN dependent NADH:quinone oxidoreductase</fullName>
        <ecNumber evidence="6">1.6.5.-</ecNumber>
    </recommendedName>
    <alternativeName>
        <fullName evidence="6">Azo-dye reductase</fullName>
    </alternativeName>
    <alternativeName>
        <fullName evidence="6">FMN-dependent NADH-azo compound oxidoreductase</fullName>
    </alternativeName>
    <alternativeName>
        <fullName evidence="6">FMN-dependent NADH-azoreductase</fullName>
        <ecNumber evidence="6">1.7.1.17</ecNumber>
    </alternativeName>
</protein>
<accession>A0A221VWB4</accession>